<dbReference type="RefSeq" id="WP_205376069.1">
    <property type="nucleotide sequence ID" value="NZ_JAFEJA010000001.1"/>
</dbReference>
<keyword evidence="5" id="KW-1185">Reference proteome</keyword>
<evidence type="ECO:0000256" key="1">
    <source>
        <dbReference type="SAM" id="MobiDB-lite"/>
    </source>
</evidence>
<name>A0ABS2UXM3_9ACTN</name>
<dbReference type="Proteomes" id="UP000664109">
    <property type="component" value="Unassembled WGS sequence"/>
</dbReference>
<dbReference type="NCBIfam" id="NF041527">
    <property type="entry name" value="SCO1860_LAETG"/>
    <property type="match status" value="1"/>
</dbReference>
<feature type="chain" id="PRO_5046897269" evidence="3">
    <location>
        <begin position="35"/>
        <end position="323"/>
    </location>
</feature>
<evidence type="ECO:0000313" key="4">
    <source>
        <dbReference type="EMBL" id="MBM9622321.1"/>
    </source>
</evidence>
<keyword evidence="2" id="KW-0812">Transmembrane</keyword>
<comment type="caution">
    <text evidence="4">The sequence shown here is derived from an EMBL/GenBank/DDBJ whole genome shotgun (WGS) entry which is preliminary data.</text>
</comment>
<evidence type="ECO:0000313" key="5">
    <source>
        <dbReference type="Proteomes" id="UP000664109"/>
    </source>
</evidence>
<keyword evidence="2" id="KW-0472">Membrane</keyword>
<feature type="signal peptide" evidence="3">
    <location>
        <begin position="1"/>
        <end position="34"/>
    </location>
</feature>
<sequence length="323" mass="31968">MNSNTFVPSARVPARRLAAATAAAALIAGPLALAAPAHATGAEGAASAVVLRTGLDVALLDKTVHVPLKAALNEVRAPGNAEKTALSVTLDGVDKGRPVQVLRADVATAKASVEGGRAEASSNLAKARVHVPGLPLLSVIEVQQVTSTAVCEAGRKPVATSNVLGHVKVLGKKVTLSAGGPTVVEVPAVGTVSLELSSTRTTSTTAAAAALELKVSVDPLDLGVAEVEGEITLAEATCTSPAEAAPPGEPQEPEQPEEAAPPAADTEQPGRDVAAQSAAEPEPNLAATGGSSATPYLAGGAGVLLVAGAAAIVVTRRRSRAEG</sequence>
<dbReference type="NCBIfam" id="NF041528">
    <property type="entry name" value="strep_LAETG"/>
    <property type="match status" value="1"/>
</dbReference>
<dbReference type="InterPro" id="IPR048202">
    <property type="entry name" value="SCO1860-like"/>
</dbReference>
<keyword evidence="3" id="KW-0732">Signal</keyword>
<gene>
    <name evidence="4" type="ORF">JE024_26995</name>
</gene>
<reference evidence="4 5" key="1">
    <citation type="journal article" date="2016" name="Arch. Microbiol.">
        <title>Streptomyces zhihengii sp. nov., isolated from rhizospheric soil of Psammosilene tunicoides.</title>
        <authorList>
            <person name="Huang M.J."/>
            <person name="Fei J.J."/>
            <person name="Salam N."/>
            <person name="Kim C.J."/>
            <person name="Hozzein W.N."/>
            <person name="Xiao M."/>
            <person name="Huang H.Q."/>
            <person name="Li W.J."/>
        </authorList>
    </citation>
    <scope>NUCLEOTIDE SEQUENCE [LARGE SCALE GENOMIC DNA]</scope>
    <source>
        <strain evidence="4 5">YIM T102</strain>
    </source>
</reference>
<dbReference type="EMBL" id="JAFEJA010000001">
    <property type="protein sequence ID" value="MBM9622321.1"/>
    <property type="molecule type" value="Genomic_DNA"/>
</dbReference>
<feature type="transmembrane region" description="Helical" evidence="2">
    <location>
        <begin position="296"/>
        <end position="315"/>
    </location>
</feature>
<evidence type="ECO:0000256" key="2">
    <source>
        <dbReference type="SAM" id="Phobius"/>
    </source>
</evidence>
<evidence type="ECO:0000256" key="3">
    <source>
        <dbReference type="SAM" id="SignalP"/>
    </source>
</evidence>
<keyword evidence="2" id="KW-1133">Transmembrane helix</keyword>
<proteinExistence type="predicted"/>
<organism evidence="4 5">
    <name type="scientific">Streptomyces zhihengii</name>
    <dbReference type="NCBI Taxonomy" id="1818004"/>
    <lineage>
        <taxon>Bacteria</taxon>
        <taxon>Bacillati</taxon>
        <taxon>Actinomycetota</taxon>
        <taxon>Actinomycetes</taxon>
        <taxon>Kitasatosporales</taxon>
        <taxon>Streptomycetaceae</taxon>
        <taxon>Streptomyces</taxon>
    </lineage>
</organism>
<dbReference type="NCBIfam" id="TIGR01167">
    <property type="entry name" value="LPXTG_anchor"/>
    <property type="match status" value="1"/>
</dbReference>
<protein>
    <submittedName>
        <fullName evidence="4">LPXTG cell wall anchor domain-containing protein</fullName>
    </submittedName>
</protein>
<accession>A0ABS2UXM3</accession>
<feature type="compositionally biased region" description="Low complexity" evidence="1">
    <location>
        <begin position="258"/>
        <end position="267"/>
    </location>
</feature>
<feature type="region of interest" description="Disordered" evidence="1">
    <location>
        <begin position="240"/>
        <end position="293"/>
    </location>
</feature>